<dbReference type="AlphaFoldDB" id="A0A556MK94"/>
<dbReference type="Proteomes" id="UP000318733">
    <property type="component" value="Unassembled WGS sequence"/>
</dbReference>
<dbReference type="RefSeq" id="WP_144248283.1">
    <property type="nucleotide sequence ID" value="NZ_VLPK01000002.1"/>
</dbReference>
<keyword evidence="3" id="KW-0238">DNA-binding</keyword>
<dbReference type="SMART" id="SM00534">
    <property type="entry name" value="MUTSac"/>
    <property type="match status" value="1"/>
</dbReference>
<dbReference type="InterPro" id="IPR027417">
    <property type="entry name" value="P-loop_NTPase"/>
</dbReference>
<dbReference type="Pfam" id="PF00488">
    <property type="entry name" value="MutS_V"/>
    <property type="match status" value="1"/>
</dbReference>
<dbReference type="InterPro" id="IPR045076">
    <property type="entry name" value="MutS"/>
</dbReference>
<evidence type="ECO:0000256" key="3">
    <source>
        <dbReference type="ARBA" id="ARBA00023125"/>
    </source>
</evidence>
<dbReference type="InterPro" id="IPR000432">
    <property type="entry name" value="DNA_mismatch_repair_MutS_C"/>
</dbReference>
<organism evidence="5 6">
    <name type="scientific">Mucilaginibacter corticis</name>
    <dbReference type="NCBI Taxonomy" id="2597670"/>
    <lineage>
        <taxon>Bacteria</taxon>
        <taxon>Pseudomonadati</taxon>
        <taxon>Bacteroidota</taxon>
        <taxon>Sphingobacteriia</taxon>
        <taxon>Sphingobacteriales</taxon>
        <taxon>Sphingobacteriaceae</taxon>
        <taxon>Mucilaginibacter</taxon>
    </lineage>
</organism>
<dbReference type="GO" id="GO:0005524">
    <property type="term" value="F:ATP binding"/>
    <property type="evidence" value="ECO:0007669"/>
    <property type="project" value="UniProtKB-KW"/>
</dbReference>
<dbReference type="GO" id="GO:0030983">
    <property type="term" value="F:mismatched DNA binding"/>
    <property type="evidence" value="ECO:0007669"/>
    <property type="project" value="InterPro"/>
</dbReference>
<dbReference type="PANTHER" id="PTHR11361:SF99">
    <property type="entry name" value="DNA MISMATCH REPAIR PROTEIN"/>
    <property type="match status" value="1"/>
</dbReference>
<feature type="domain" description="DNA mismatch repair proteins mutS family" evidence="4">
    <location>
        <begin position="257"/>
        <end position="450"/>
    </location>
</feature>
<dbReference type="InterPro" id="IPR036187">
    <property type="entry name" value="DNA_mismatch_repair_MutS_sf"/>
</dbReference>
<name>A0A556MK94_9SPHI</name>
<proteinExistence type="predicted"/>
<accession>A0A556MK94</accession>
<dbReference type="OrthoDB" id="1097361at2"/>
<keyword evidence="1" id="KW-0547">Nucleotide-binding</keyword>
<dbReference type="PANTHER" id="PTHR11361">
    <property type="entry name" value="DNA MISMATCH REPAIR PROTEIN MUTS FAMILY MEMBER"/>
    <property type="match status" value="1"/>
</dbReference>
<comment type="caution">
    <text evidence="5">The sequence shown here is derived from an EMBL/GenBank/DDBJ whole genome shotgun (WGS) entry which is preliminary data.</text>
</comment>
<dbReference type="SUPFAM" id="SSF52540">
    <property type="entry name" value="P-loop containing nucleoside triphosphate hydrolases"/>
    <property type="match status" value="1"/>
</dbReference>
<reference evidence="5 6" key="1">
    <citation type="submission" date="2019-07" db="EMBL/GenBank/DDBJ databases">
        <authorList>
            <person name="Huq M.A."/>
        </authorList>
    </citation>
    <scope>NUCLEOTIDE SEQUENCE [LARGE SCALE GENOMIC DNA]</scope>
    <source>
        <strain evidence="5 6">MAH-19</strain>
    </source>
</reference>
<sequence>MASFEIDRQTFKDLDLFNEDGNSIYSFFNNAKTIGGAKKLKELMETPSFDASVLNSRRDTAQYFYRKQLPLPLIKKDVDFIEYYLVLNSPPLQSNIAYATVWNTKTLFSPVPDSYIITEGIKYIHKLLQILNEFNDALTVEDGPASISDFKKTLNSFVTKKEIQKFLSVNSHKKMRYLEFSYYDSLFRKTEIMAMRDLLKLVYELDAYYAIAKAVTDHGFCFPEYDETQHANVQISGLYHPCIKNAVSNDVVINKNKNLFFLTGANMAGKSSFLKALGSAVYLAHVGFPVPAAKMRTSIFKGLITTINLSDNINNGYSHYFSEVMRVKKTAQKILEKDNLFVIFDELFRGTNVKDAYDASLATITALSKIKNNVFLISTHIVEIAAELKAIDNIAFKYFDSKIDGDKPVFDYKLTDGVSSETLGYYIFEKEDIIGLLEQASIKNGHKKRR</sequence>
<dbReference type="SUPFAM" id="SSF48334">
    <property type="entry name" value="DNA repair protein MutS, domain III"/>
    <property type="match status" value="1"/>
</dbReference>
<evidence type="ECO:0000313" key="5">
    <source>
        <dbReference type="EMBL" id="TSJ40245.1"/>
    </source>
</evidence>
<dbReference type="GO" id="GO:0140664">
    <property type="term" value="F:ATP-dependent DNA damage sensor activity"/>
    <property type="evidence" value="ECO:0007669"/>
    <property type="project" value="InterPro"/>
</dbReference>
<dbReference type="GO" id="GO:0006298">
    <property type="term" value="P:mismatch repair"/>
    <property type="evidence" value="ECO:0007669"/>
    <property type="project" value="InterPro"/>
</dbReference>
<dbReference type="Gene3D" id="1.10.1420.10">
    <property type="match status" value="1"/>
</dbReference>
<keyword evidence="2" id="KW-0067">ATP-binding</keyword>
<evidence type="ECO:0000256" key="2">
    <source>
        <dbReference type="ARBA" id="ARBA00022840"/>
    </source>
</evidence>
<evidence type="ECO:0000313" key="6">
    <source>
        <dbReference type="Proteomes" id="UP000318733"/>
    </source>
</evidence>
<dbReference type="Gene3D" id="3.40.50.300">
    <property type="entry name" value="P-loop containing nucleotide triphosphate hydrolases"/>
    <property type="match status" value="1"/>
</dbReference>
<dbReference type="EMBL" id="VLPK01000002">
    <property type="protein sequence ID" value="TSJ40245.1"/>
    <property type="molecule type" value="Genomic_DNA"/>
</dbReference>
<evidence type="ECO:0000256" key="1">
    <source>
        <dbReference type="ARBA" id="ARBA00022741"/>
    </source>
</evidence>
<protein>
    <recommendedName>
        <fullName evidence="4">DNA mismatch repair proteins mutS family domain-containing protein</fullName>
    </recommendedName>
</protein>
<evidence type="ECO:0000259" key="4">
    <source>
        <dbReference type="SMART" id="SM00534"/>
    </source>
</evidence>
<dbReference type="GO" id="GO:0005829">
    <property type="term" value="C:cytosol"/>
    <property type="evidence" value="ECO:0007669"/>
    <property type="project" value="TreeGrafter"/>
</dbReference>
<gene>
    <name evidence="5" type="ORF">FO440_10800</name>
</gene>
<keyword evidence="6" id="KW-1185">Reference proteome</keyword>